<dbReference type="GO" id="GO:0004017">
    <property type="term" value="F:AMP kinase activity"/>
    <property type="evidence" value="ECO:0007669"/>
    <property type="project" value="UniProtKB-UniRule"/>
</dbReference>
<comment type="subunit">
    <text evidence="5 7">Monomer.</text>
</comment>
<comment type="domain">
    <text evidence="5">Consists of three domains, a large central CORE domain and two small peripheral domains, NMPbind and LID, which undergo movements during catalysis. The LID domain closes over the site of phosphoryl transfer upon ATP binding. Assembling and dissambling the active center during each catalytic cycle provides an effective means to prevent ATP hydrolysis.</text>
</comment>
<feature type="binding site" evidence="5">
    <location>
        <begin position="50"/>
        <end position="52"/>
    </location>
    <ligand>
        <name>AMP</name>
        <dbReference type="ChEBI" id="CHEBI:456215"/>
    </ligand>
</feature>
<dbReference type="OrthoDB" id="9805030at2"/>
<keyword evidence="5 7" id="KW-0067">ATP-binding</keyword>
<feature type="binding site" evidence="5">
    <location>
        <position position="133"/>
    </location>
    <ligand>
        <name>AMP</name>
        <dbReference type="ChEBI" id="CHEBI:456215"/>
    </ligand>
</feature>
<comment type="caution">
    <text evidence="5">Lacks conserved residue(s) required for the propagation of feature annotation.</text>
</comment>
<keyword evidence="4 5" id="KW-0418">Kinase</keyword>
<dbReference type="InterPro" id="IPR000850">
    <property type="entry name" value="Adenylat/UMP-CMP_kin"/>
</dbReference>
<comment type="function">
    <text evidence="5">Catalyzes the reversible transfer of the terminal phosphate group between ATP and AMP. Plays an important role in cellular energy homeostasis and in adenine nucleotide metabolism.</text>
</comment>
<dbReference type="EC" id="2.7.4.3" evidence="5 7"/>
<keyword evidence="2 5" id="KW-0545">Nucleotide biosynthesis</keyword>
<organism evidence="8 9">
    <name type="scientific">Candidatus Nanosynbacter featherlites</name>
    <dbReference type="NCBI Taxonomy" id="2572088"/>
    <lineage>
        <taxon>Bacteria</taxon>
        <taxon>Candidatus Saccharimonadota</taxon>
        <taxon>Candidatus Saccharimonadia</taxon>
        <taxon>Candidatus Nanosynbacterales</taxon>
        <taxon>Candidatus Nanosynbacteraceae</taxon>
        <taxon>Candidatus Nanosynbacter</taxon>
    </lineage>
</organism>
<dbReference type="PANTHER" id="PTHR23359">
    <property type="entry name" value="NUCLEOTIDE KINASE"/>
    <property type="match status" value="1"/>
</dbReference>
<keyword evidence="9" id="KW-1185">Reference proteome</keyword>
<keyword evidence="1 5" id="KW-0808">Transferase</keyword>
<protein>
    <recommendedName>
        <fullName evidence="5 7">Adenylate kinase</fullName>
        <shortName evidence="5">AK</shortName>
        <ecNumber evidence="5 7">2.7.4.3</ecNumber>
    </recommendedName>
    <alternativeName>
        <fullName evidence="5">ATP-AMP transphosphorylase</fullName>
    </alternativeName>
    <alternativeName>
        <fullName evidence="5">ATP:AMP phosphotransferase</fullName>
    </alternativeName>
    <alternativeName>
        <fullName evidence="5">Adenylate monophosphate kinase</fullName>
    </alternativeName>
</protein>
<name>A0A4P9A2K4_9BACT</name>
<dbReference type="Proteomes" id="UP000310639">
    <property type="component" value="Chromosome"/>
</dbReference>
<evidence type="ECO:0000256" key="1">
    <source>
        <dbReference type="ARBA" id="ARBA00022679"/>
    </source>
</evidence>
<evidence type="ECO:0000256" key="6">
    <source>
        <dbReference type="RuleBase" id="RU003330"/>
    </source>
</evidence>
<dbReference type="PROSITE" id="PS00113">
    <property type="entry name" value="ADENYLATE_KINASE"/>
    <property type="match status" value="1"/>
</dbReference>
<evidence type="ECO:0000313" key="9">
    <source>
        <dbReference type="Proteomes" id="UP000310639"/>
    </source>
</evidence>
<reference evidence="8 9" key="1">
    <citation type="submission" date="2019-04" db="EMBL/GenBank/DDBJ databases">
        <title>Saccharibacteria TM7 genomes.</title>
        <authorList>
            <person name="Bor B."/>
            <person name="He X."/>
            <person name="Chen T."/>
            <person name="Dewhirst F.E."/>
        </authorList>
    </citation>
    <scope>NUCLEOTIDE SEQUENCE [LARGE SCALE GENOMIC DNA]</scope>
    <source>
        <strain evidence="8 9">BB001</strain>
    </source>
</reference>
<evidence type="ECO:0000256" key="4">
    <source>
        <dbReference type="ARBA" id="ARBA00022777"/>
    </source>
</evidence>
<dbReference type="Pfam" id="PF00406">
    <property type="entry name" value="ADK"/>
    <property type="match status" value="1"/>
</dbReference>
<evidence type="ECO:0000256" key="7">
    <source>
        <dbReference type="RuleBase" id="RU003331"/>
    </source>
</evidence>
<keyword evidence="5" id="KW-0963">Cytoplasm</keyword>
<dbReference type="UniPathway" id="UPA00588">
    <property type="reaction ID" value="UER00649"/>
</dbReference>
<accession>A0A4P9A2K4</accession>
<evidence type="ECO:0000256" key="3">
    <source>
        <dbReference type="ARBA" id="ARBA00022741"/>
    </source>
</evidence>
<comment type="pathway">
    <text evidence="5">Purine metabolism; AMP biosynthesis via salvage pathway; AMP from ADP: step 1/1.</text>
</comment>
<dbReference type="GO" id="GO:0005737">
    <property type="term" value="C:cytoplasm"/>
    <property type="evidence" value="ECO:0007669"/>
    <property type="project" value="UniProtKB-SubCell"/>
</dbReference>
<dbReference type="EMBL" id="CP040004">
    <property type="protein sequence ID" value="QCT42001.1"/>
    <property type="molecule type" value="Genomic_DNA"/>
</dbReference>
<comment type="subcellular location">
    <subcellularLocation>
        <location evidence="5 7">Cytoplasm</location>
    </subcellularLocation>
</comment>
<feature type="binding site" evidence="5">
    <location>
        <position position="122"/>
    </location>
    <ligand>
        <name>AMP</name>
        <dbReference type="ChEBI" id="CHEBI:456215"/>
    </ligand>
</feature>
<proteinExistence type="inferred from homology"/>
<feature type="binding site" evidence="5">
    <location>
        <position position="85"/>
    </location>
    <ligand>
        <name>AMP</name>
        <dbReference type="ChEBI" id="CHEBI:456215"/>
    </ligand>
</feature>
<feature type="binding site" evidence="5">
    <location>
        <position position="35"/>
    </location>
    <ligand>
        <name>AMP</name>
        <dbReference type="ChEBI" id="CHEBI:456215"/>
    </ligand>
</feature>
<evidence type="ECO:0000256" key="2">
    <source>
        <dbReference type="ARBA" id="ARBA00022727"/>
    </source>
</evidence>
<dbReference type="Gene3D" id="3.40.50.300">
    <property type="entry name" value="P-loop containing nucleotide triphosphate hydrolases"/>
    <property type="match status" value="1"/>
</dbReference>
<dbReference type="RefSeq" id="WP_138078525.1">
    <property type="nucleotide sequence ID" value="NZ_CP040004.1"/>
</dbReference>
<dbReference type="GO" id="GO:0005524">
    <property type="term" value="F:ATP binding"/>
    <property type="evidence" value="ECO:0007669"/>
    <property type="project" value="UniProtKB-UniRule"/>
</dbReference>
<dbReference type="PRINTS" id="PR00094">
    <property type="entry name" value="ADENYLTKNASE"/>
</dbReference>
<feature type="binding site" evidence="5">
    <location>
        <position position="162"/>
    </location>
    <ligand>
        <name>ATP</name>
        <dbReference type="ChEBI" id="CHEBI:30616"/>
    </ligand>
</feature>
<gene>
    <name evidence="5" type="primary">adk</name>
    <name evidence="8" type="ORF">FBF37_00750</name>
</gene>
<keyword evidence="3 5" id="KW-0547">Nucleotide-binding</keyword>
<dbReference type="HAMAP" id="MF_00235">
    <property type="entry name" value="Adenylate_kinase_Adk"/>
    <property type="match status" value="1"/>
</dbReference>
<feature type="binding site" evidence="5">
    <location>
        <begin position="78"/>
        <end position="81"/>
    </location>
    <ligand>
        <name>AMP</name>
        <dbReference type="ChEBI" id="CHEBI:456215"/>
    </ligand>
</feature>
<dbReference type="AlphaFoldDB" id="A0A4P9A2K4"/>
<dbReference type="GO" id="GO:0044209">
    <property type="term" value="P:AMP salvage"/>
    <property type="evidence" value="ECO:0007669"/>
    <property type="project" value="UniProtKB-UniRule"/>
</dbReference>
<comment type="catalytic activity">
    <reaction evidence="5 7">
        <text>AMP + ATP = 2 ADP</text>
        <dbReference type="Rhea" id="RHEA:12973"/>
        <dbReference type="ChEBI" id="CHEBI:30616"/>
        <dbReference type="ChEBI" id="CHEBI:456215"/>
        <dbReference type="ChEBI" id="CHEBI:456216"/>
        <dbReference type="EC" id="2.7.4.3"/>
    </reaction>
</comment>
<comment type="similarity">
    <text evidence="5 6">Belongs to the adenylate kinase family.</text>
</comment>
<evidence type="ECO:0000256" key="5">
    <source>
        <dbReference type="HAMAP-Rule" id="MF_00235"/>
    </source>
</evidence>
<dbReference type="CDD" id="cd01428">
    <property type="entry name" value="ADK"/>
    <property type="match status" value="1"/>
</dbReference>
<dbReference type="InterPro" id="IPR033690">
    <property type="entry name" value="Adenylat_kinase_CS"/>
</dbReference>
<dbReference type="InterPro" id="IPR027417">
    <property type="entry name" value="P-loop_NTPase"/>
</dbReference>
<dbReference type="KEGG" id="nft:FBF37_00750"/>
<dbReference type="SUPFAM" id="SSF52540">
    <property type="entry name" value="P-loop containing nucleoside triphosphate hydrolases"/>
    <property type="match status" value="1"/>
</dbReference>
<evidence type="ECO:0000313" key="8">
    <source>
        <dbReference type="EMBL" id="QCT42001.1"/>
    </source>
</evidence>
<feature type="binding site" evidence="5">
    <location>
        <position position="120"/>
    </location>
    <ligand>
        <name>ATP</name>
        <dbReference type="ChEBI" id="CHEBI:30616"/>
    </ligand>
</feature>
<sequence length="185" mass="20680">MIIFFGPAGAGKSVQGQILAARHGWRWLSAGQLLRDTHDGELIHRMQSGELVSVEIINGLMGEALNKAKDINGVILDGYPRQLEQAKWLIESRPHHGQDVKLVIVLEVPRDEILERLRVRGRVDDTPEAIDKRLSIYRGEIYPILDYLNDNNIPIIHMSGVGTVGQVHDEIEKELVSRGIVEGAK</sequence>